<evidence type="ECO:0000313" key="2">
    <source>
        <dbReference type="WBParaSite" id="JU765_v2.g2467.t1"/>
    </source>
</evidence>
<dbReference type="Proteomes" id="UP000887576">
    <property type="component" value="Unplaced"/>
</dbReference>
<organism evidence="1 2">
    <name type="scientific">Panagrolaimus sp. JU765</name>
    <dbReference type="NCBI Taxonomy" id="591449"/>
    <lineage>
        <taxon>Eukaryota</taxon>
        <taxon>Metazoa</taxon>
        <taxon>Ecdysozoa</taxon>
        <taxon>Nematoda</taxon>
        <taxon>Chromadorea</taxon>
        <taxon>Rhabditida</taxon>
        <taxon>Tylenchina</taxon>
        <taxon>Panagrolaimomorpha</taxon>
        <taxon>Panagrolaimoidea</taxon>
        <taxon>Panagrolaimidae</taxon>
        <taxon>Panagrolaimus</taxon>
    </lineage>
</organism>
<name>A0AC34R0W7_9BILA</name>
<proteinExistence type="predicted"/>
<protein>
    <submittedName>
        <fullName evidence="2">Palmitoyltransferase</fullName>
    </submittedName>
</protein>
<evidence type="ECO:0000313" key="1">
    <source>
        <dbReference type="Proteomes" id="UP000887576"/>
    </source>
</evidence>
<dbReference type="WBParaSite" id="JU765_v2.g2467.t1">
    <property type="protein sequence ID" value="JU765_v2.g2467.t1"/>
    <property type="gene ID" value="JU765_v2.g2467"/>
</dbReference>
<sequence>MNLNWLPCWIDLEAQKPTLVLHPAIYNCPLYCGRKIIGKVLLPIVFGAILFEFFVTTAILLPYESYFSSTWVTWLYSFLIGYFVVNTLYHYFKARTLHPGAPVRSKLEPICRRCHTHKPRNASHCSICDTCIVDMDHHCIWLNNCVGAGNVRHFFLFIAFIAVGAMIWLPVAWR</sequence>
<reference evidence="2" key="1">
    <citation type="submission" date="2022-11" db="UniProtKB">
        <authorList>
            <consortium name="WormBaseParasite"/>
        </authorList>
    </citation>
    <scope>IDENTIFICATION</scope>
</reference>
<accession>A0AC34R0W7</accession>